<dbReference type="EMBL" id="JBGMDY010000002">
    <property type="protein sequence ID" value="KAL2344622.1"/>
    <property type="molecule type" value="Genomic_DNA"/>
</dbReference>
<dbReference type="PANTHER" id="PTHR46872:SF5">
    <property type="entry name" value="MYB-LIKE DOMAIN-CONTAINING PROTEIN"/>
    <property type="match status" value="1"/>
</dbReference>
<dbReference type="CDD" id="cd00167">
    <property type="entry name" value="SANT"/>
    <property type="match status" value="1"/>
</dbReference>
<reference evidence="3 4" key="1">
    <citation type="submission" date="2024-08" db="EMBL/GenBank/DDBJ databases">
        <title>Insights into the chromosomal genome structure of Flemingia macrophylla.</title>
        <authorList>
            <person name="Ding Y."/>
            <person name="Zhao Y."/>
            <person name="Bi W."/>
            <person name="Wu M."/>
            <person name="Zhao G."/>
            <person name="Gong Y."/>
            <person name="Li W."/>
            <person name="Zhang P."/>
        </authorList>
    </citation>
    <scope>NUCLEOTIDE SEQUENCE [LARGE SCALE GENOMIC DNA]</scope>
    <source>
        <strain evidence="3">DYQJB</strain>
        <tissue evidence="3">Leaf</tissue>
    </source>
</reference>
<proteinExistence type="predicted"/>
<evidence type="ECO:0000313" key="3">
    <source>
        <dbReference type="EMBL" id="KAL2344622.1"/>
    </source>
</evidence>
<comment type="caution">
    <text evidence="3">The sequence shown here is derived from an EMBL/GenBank/DDBJ whole genome shotgun (WGS) entry which is preliminary data.</text>
</comment>
<name>A0ABD1N952_9FABA</name>
<dbReference type="Proteomes" id="UP001603857">
    <property type="component" value="Unassembled WGS sequence"/>
</dbReference>
<evidence type="ECO:0000256" key="1">
    <source>
        <dbReference type="SAM" id="MobiDB-lite"/>
    </source>
</evidence>
<dbReference type="InterPro" id="IPR001005">
    <property type="entry name" value="SANT/Myb"/>
</dbReference>
<evidence type="ECO:0000259" key="2">
    <source>
        <dbReference type="PROSITE" id="PS50090"/>
    </source>
</evidence>
<dbReference type="SUPFAM" id="SSF46689">
    <property type="entry name" value="Homeodomain-like"/>
    <property type="match status" value="1"/>
</dbReference>
<feature type="region of interest" description="Disordered" evidence="1">
    <location>
        <begin position="384"/>
        <end position="403"/>
    </location>
</feature>
<organism evidence="3 4">
    <name type="scientific">Flemingia macrophylla</name>
    <dbReference type="NCBI Taxonomy" id="520843"/>
    <lineage>
        <taxon>Eukaryota</taxon>
        <taxon>Viridiplantae</taxon>
        <taxon>Streptophyta</taxon>
        <taxon>Embryophyta</taxon>
        <taxon>Tracheophyta</taxon>
        <taxon>Spermatophyta</taxon>
        <taxon>Magnoliopsida</taxon>
        <taxon>eudicotyledons</taxon>
        <taxon>Gunneridae</taxon>
        <taxon>Pentapetalae</taxon>
        <taxon>rosids</taxon>
        <taxon>fabids</taxon>
        <taxon>Fabales</taxon>
        <taxon>Fabaceae</taxon>
        <taxon>Papilionoideae</taxon>
        <taxon>50 kb inversion clade</taxon>
        <taxon>NPAAA clade</taxon>
        <taxon>indigoferoid/millettioid clade</taxon>
        <taxon>Phaseoleae</taxon>
        <taxon>Flemingia</taxon>
    </lineage>
</organism>
<feature type="domain" description="Myb-like" evidence="2">
    <location>
        <begin position="280"/>
        <end position="327"/>
    </location>
</feature>
<dbReference type="AlphaFoldDB" id="A0ABD1N952"/>
<dbReference type="PANTHER" id="PTHR46872">
    <property type="entry name" value="DNA BINDING PROTEIN"/>
    <property type="match status" value="1"/>
</dbReference>
<dbReference type="InterPro" id="IPR009057">
    <property type="entry name" value="Homeodomain-like_sf"/>
</dbReference>
<feature type="compositionally biased region" description="Acidic residues" evidence="1">
    <location>
        <begin position="387"/>
        <end position="403"/>
    </location>
</feature>
<keyword evidence="4" id="KW-1185">Reference proteome</keyword>
<gene>
    <name evidence="3" type="ORF">Fmac_005907</name>
</gene>
<dbReference type="Gene3D" id="1.10.10.60">
    <property type="entry name" value="Homeodomain-like"/>
    <property type="match status" value="1"/>
</dbReference>
<accession>A0ABD1N952</accession>
<sequence length="559" mass="62598">MVLKSTTFEREHSYLVLGIRMGYKRGLEANEFEDLSLSKAKRFEGSNELVSLADIVTPNKAFEKNIITGDEEDGFYNIQWYDPLETDTAKESLYTGDMNVQNSGLFSCYSEEDTGSGATSLSSASSDCSELDIPQKAFVPLDDDYLAFDCSPRKPVPVGPNHQATIPVWRGKENDKMSELGIYNHDSPSFGLVSANIVDEDEERLVGTSVFSMHESSFNSSTSNESGQGSTECDCLDQGSIRCVRQHVREAREKLKEILGEEKFANLGFYDMGETVSHQWTEEEEDMFHEVVYSNPASLGRNFWKHLSATFHSRTNKEIVSYYFNVFMLQRRAAQNRSRFLDIDSDDDECHSRNAGIFGFENSDDSAIESLGDQDVHVENQNNYSEEHDDDNSDDDNSDDEIEDNALDLTGCDAEIEGEIDQISSNWKLNSQIEAWSNPEEHVATSGILNYSMDDSCMSFECGANMDVSCHSHGLGDASSGLQARGFKFDQSPRVQGKPDLSGNVTEHVYLMEPCVTRDWYPGYSTCSTSTTDLDFLPTSNLIEEFFGHGTVDKKTRSD</sequence>
<protein>
    <recommendedName>
        <fullName evidence="2">Myb-like domain-containing protein</fullName>
    </recommendedName>
</protein>
<evidence type="ECO:0000313" key="4">
    <source>
        <dbReference type="Proteomes" id="UP001603857"/>
    </source>
</evidence>
<dbReference type="PROSITE" id="PS50090">
    <property type="entry name" value="MYB_LIKE"/>
    <property type="match status" value="1"/>
</dbReference>